<dbReference type="Proteomes" id="UP000729402">
    <property type="component" value="Unassembled WGS sequence"/>
</dbReference>
<reference evidence="2" key="1">
    <citation type="journal article" date="2021" name="bioRxiv">
        <title>Whole Genome Assembly and Annotation of Northern Wild Rice, Zizania palustris L., Supports a Whole Genome Duplication in the Zizania Genus.</title>
        <authorList>
            <person name="Haas M."/>
            <person name="Kono T."/>
            <person name="Macchietto M."/>
            <person name="Millas R."/>
            <person name="McGilp L."/>
            <person name="Shao M."/>
            <person name="Duquette J."/>
            <person name="Hirsch C.N."/>
            <person name="Kimball J."/>
        </authorList>
    </citation>
    <scope>NUCLEOTIDE SEQUENCE</scope>
    <source>
        <tissue evidence="2">Fresh leaf tissue</tissue>
    </source>
</reference>
<feature type="region of interest" description="Disordered" evidence="1">
    <location>
        <begin position="20"/>
        <end position="75"/>
    </location>
</feature>
<evidence type="ECO:0000313" key="2">
    <source>
        <dbReference type="EMBL" id="KAG8049002.1"/>
    </source>
</evidence>
<evidence type="ECO:0000313" key="3">
    <source>
        <dbReference type="Proteomes" id="UP000729402"/>
    </source>
</evidence>
<sequence>MPLPTAVEIRCETFLVFRDIRSDSGNPPPSSRRRNLLPRGCTGGPTTHSSNGEEKWRGIVRRRRLRGVSPEPPPT</sequence>
<gene>
    <name evidence="2" type="ORF">GUJ93_ZPchr0009g103</name>
</gene>
<dbReference type="EMBL" id="JAAALK010000289">
    <property type="protein sequence ID" value="KAG8049002.1"/>
    <property type="molecule type" value="Genomic_DNA"/>
</dbReference>
<dbReference type="AlphaFoldDB" id="A0A8J5RH31"/>
<proteinExistence type="predicted"/>
<comment type="caution">
    <text evidence="2">The sequence shown here is derived from an EMBL/GenBank/DDBJ whole genome shotgun (WGS) entry which is preliminary data.</text>
</comment>
<keyword evidence="3" id="KW-1185">Reference proteome</keyword>
<accession>A0A8J5RH31</accession>
<evidence type="ECO:0000256" key="1">
    <source>
        <dbReference type="SAM" id="MobiDB-lite"/>
    </source>
</evidence>
<name>A0A8J5RH31_ZIZPA</name>
<protein>
    <submittedName>
        <fullName evidence="2">Uncharacterized protein</fullName>
    </submittedName>
</protein>
<reference evidence="2" key="2">
    <citation type="submission" date="2021-02" db="EMBL/GenBank/DDBJ databases">
        <authorList>
            <person name="Kimball J.A."/>
            <person name="Haas M.W."/>
            <person name="Macchietto M."/>
            <person name="Kono T."/>
            <person name="Duquette J."/>
            <person name="Shao M."/>
        </authorList>
    </citation>
    <scope>NUCLEOTIDE SEQUENCE</scope>
    <source>
        <tissue evidence="2">Fresh leaf tissue</tissue>
    </source>
</reference>
<organism evidence="2 3">
    <name type="scientific">Zizania palustris</name>
    <name type="common">Northern wild rice</name>
    <dbReference type="NCBI Taxonomy" id="103762"/>
    <lineage>
        <taxon>Eukaryota</taxon>
        <taxon>Viridiplantae</taxon>
        <taxon>Streptophyta</taxon>
        <taxon>Embryophyta</taxon>
        <taxon>Tracheophyta</taxon>
        <taxon>Spermatophyta</taxon>
        <taxon>Magnoliopsida</taxon>
        <taxon>Liliopsida</taxon>
        <taxon>Poales</taxon>
        <taxon>Poaceae</taxon>
        <taxon>BOP clade</taxon>
        <taxon>Oryzoideae</taxon>
        <taxon>Oryzeae</taxon>
        <taxon>Zizaniinae</taxon>
        <taxon>Zizania</taxon>
    </lineage>
</organism>